<dbReference type="Ensembl" id="ENSXCOT00000006344.1">
    <property type="protein sequence ID" value="ENSXCOP00000006269.1"/>
    <property type="gene ID" value="ENSXCOG00000004846.1"/>
</dbReference>
<name>A0A3B5LEH8_9TELE</name>
<accession>A0A3B5LEH8</accession>
<dbReference type="Gene3D" id="1.10.287.10">
    <property type="entry name" value="S15/NS1, RNA-binding"/>
    <property type="match status" value="1"/>
</dbReference>
<protein>
    <submittedName>
        <fullName evidence="1">Uncharacterized protein</fullName>
    </submittedName>
</protein>
<sequence>MTDYQGDVEGASTPMELYEKLSEQGGKVRSLKSAEADKVSFLLCACIQAAPEFTITMIQICLLNILF</sequence>
<evidence type="ECO:0000313" key="1">
    <source>
        <dbReference type="Ensembl" id="ENSXCOP00000006269.1"/>
    </source>
</evidence>
<organism evidence="1 2">
    <name type="scientific">Xiphophorus couchianus</name>
    <name type="common">Monterrey platyfish</name>
    <dbReference type="NCBI Taxonomy" id="32473"/>
    <lineage>
        <taxon>Eukaryota</taxon>
        <taxon>Metazoa</taxon>
        <taxon>Chordata</taxon>
        <taxon>Craniata</taxon>
        <taxon>Vertebrata</taxon>
        <taxon>Euteleostomi</taxon>
        <taxon>Actinopterygii</taxon>
        <taxon>Neopterygii</taxon>
        <taxon>Teleostei</taxon>
        <taxon>Neoteleostei</taxon>
        <taxon>Acanthomorphata</taxon>
        <taxon>Ovalentaria</taxon>
        <taxon>Atherinomorphae</taxon>
        <taxon>Cyprinodontiformes</taxon>
        <taxon>Poeciliidae</taxon>
        <taxon>Poeciliinae</taxon>
        <taxon>Xiphophorus</taxon>
    </lineage>
</organism>
<reference evidence="1" key="2">
    <citation type="submission" date="2025-09" db="UniProtKB">
        <authorList>
            <consortium name="Ensembl"/>
        </authorList>
    </citation>
    <scope>IDENTIFICATION</scope>
</reference>
<dbReference type="Proteomes" id="UP000261380">
    <property type="component" value="Unplaced"/>
</dbReference>
<proteinExistence type="predicted"/>
<dbReference type="AlphaFoldDB" id="A0A3B5LEH8"/>
<keyword evidence="2" id="KW-1185">Reference proteome</keyword>
<reference evidence="1" key="1">
    <citation type="submission" date="2025-08" db="UniProtKB">
        <authorList>
            <consortium name="Ensembl"/>
        </authorList>
    </citation>
    <scope>IDENTIFICATION</scope>
</reference>
<evidence type="ECO:0000313" key="2">
    <source>
        <dbReference type="Proteomes" id="UP000261380"/>
    </source>
</evidence>